<dbReference type="GO" id="GO:0004721">
    <property type="term" value="F:phosphoprotein phosphatase activity"/>
    <property type="evidence" value="ECO:0007669"/>
    <property type="project" value="InterPro"/>
</dbReference>
<dbReference type="PANTHER" id="PTHR31126">
    <property type="entry name" value="TYROSINE-PROTEIN PHOSPHATASE"/>
    <property type="match status" value="1"/>
</dbReference>
<gene>
    <name evidence="3" type="ORF">DFR24_3133</name>
</gene>
<dbReference type="Pfam" id="PF13350">
    <property type="entry name" value="Y_phosphatase3"/>
    <property type="match status" value="1"/>
</dbReference>
<dbReference type="InterPro" id="IPR016130">
    <property type="entry name" value="Tyr_Pase_AS"/>
</dbReference>
<reference evidence="3 4" key="1">
    <citation type="submission" date="2019-03" db="EMBL/GenBank/DDBJ databases">
        <title>Genomic Encyclopedia of Type Strains, Phase IV (KMG-IV): sequencing the most valuable type-strain genomes for metagenomic binning, comparative biology and taxonomic classification.</title>
        <authorList>
            <person name="Goeker M."/>
        </authorList>
    </citation>
    <scope>NUCLEOTIDE SEQUENCE [LARGE SCALE GENOMIC DNA]</scope>
    <source>
        <strain evidence="3 4">DSM 26377</strain>
    </source>
</reference>
<sequence length="264" mass="29661">MTPDEILLEGAPNFRDFGGYTTDDGRRVRRRRLYRSELLLDLKERDLATLAGLDIGLVCDLRSPGERHRLSNEWPADRPYELLALDLGGSLSAVQPDKWSRKLADPTFDAVRAQDALADNYRRMPASYAGDLRALFDRLTRADAKAVLVHCAAGKDRTGFVSAMLLTALGVPRDTIMQDYLATQGRYSFERLISTRLRLVLHVEKLPEHANDALRVLASVRREFLEAAYETLSKDYGGAERYLEDICELTPARRGALHAALLES</sequence>
<organism evidence="3 4">
    <name type="scientific">Panacagrimonas perspica</name>
    <dbReference type="NCBI Taxonomy" id="381431"/>
    <lineage>
        <taxon>Bacteria</taxon>
        <taxon>Pseudomonadati</taxon>
        <taxon>Pseudomonadota</taxon>
        <taxon>Gammaproteobacteria</taxon>
        <taxon>Nevskiales</taxon>
        <taxon>Nevskiaceae</taxon>
        <taxon>Panacagrimonas</taxon>
    </lineage>
</organism>
<dbReference type="AlphaFoldDB" id="A0A4R7P511"/>
<dbReference type="PROSITE" id="PS00383">
    <property type="entry name" value="TYR_PHOSPHATASE_1"/>
    <property type="match status" value="1"/>
</dbReference>
<dbReference type="PANTHER" id="PTHR31126:SF1">
    <property type="entry name" value="TYROSINE SPECIFIC PROTEIN PHOSPHATASES DOMAIN-CONTAINING PROTEIN"/>
    <property type="match status" value="1"/>
</dbReference>
<evidence type="ECO:0000259" key="2">
    <source>
        <dbReference type="PROSITE" id="PS50056"/>
    </source>
</evidence>
<proteinExistence type="inferred from homology"/>
<dbReference type="Gene3D" id="3.90.190.10">
    <property type="entry name" value="Protein tyrosine phosphatase superfamily"/>
    <property type="match status" value="1"/>
</dbReference>
<evidence type="ECO:0000256" key="1">
    <source>
        <dbReference type="ARBA" id="ARBA00009580"/>
    </source>
</evidence>
<accession>A0A4R7P511</accession>
<comment type="caution">
    <text evidence="3">The sequence shown here is derived from an EMBL/GenBank/DDBJ whole genome shotgun (WGS) entry which is preliminary data.</text>
</comment>
<name>A0A4R7P511_9GAMM</name>
<feature type="domain" description="Tyrosine specific protein phosphatases" evidence="2">
    <location>
        <begin position="126"/>
        <end position="166"/>
    </location>
</feature>
<keyword evidence="4" id="KW-1185">Reference proteome</keyword>
<dbReference type="SUPFAM" id="SSF52799">
    <property type="entry name" value="(Phosphotyrosine protein) phosphatases II"/>
    <property type="match status" value="1"/>
</dbReference>
<dbReference type="Proteomes" id="UP000295341">
    <property type="component" value="Unassembled WGS sequence"/>
</dbReference>
<protein>
    <submittedName>
        <fullName evidence="3">Protein-tyrosine phosphatase</fullName>
    </submittedName>
</protein>
<dbReference type="OrthoDB" id="1188001at2"/>
<dbReference type="InterPro" id="IPR029021">
    <property type="entry name" value="Prot-tyrosine_phosphatase-like"/>
</dbReference>
<dbReference type="RefSeq" id="WP_133882285.1">
    <property type="nucleotide sequence ID" value="NZ_MWIN01000018.1"/>
</dbReference>
<dbReference type="InterPro" id="IPR026893">
    <property type="entry name" value="Tyr/Ser_Pase_IphP-type"/>
</dbReference>
<dbReference type="InterPro" id="IPR000387">
    <property type="entry name" value="Tyr_Pase_dom"/>
</dbReference>
<dbReference type="EMBL" id="SOBT01000009">
    <property type="protein sequence ID" value="TDU28758.1"/>
    <property type="molecule type" value="Genomic_DNA"/>
</dbReference>
<comment type="similarity">
    <text evidence="1">Belongs to the protein-tyrosine phosphatase family.</text>
</comment>
<evidence type="ECO:0000313" key="4">
    <source>
        <dbReference type="Proteomes" id="UP000295341"/>
    </source>
</evidence>
<dbReference type="PROSITE" id="PS50056">
    <property type="entry name" value="TYR_PHOSPHATASE_2"/>
    <property type="match status" value="1"/>
</dbReference>
<evidence type="ECO:0000313" key="3">
    <source>
        <dbReference type="EMBL" id="TDU28758.1"/>
    </source>
</evidence>